<dbReference type="InterPro" id="IPR029060">
    <property type="entry name" value="PIN-like_dom_sf"/>
</dbReference>
<dbReference type="STRING" id="1666911.HLUCCA11_05120"/>
<evidence type="ECO:0000256" key="7">
    <source>
        <dbReference type="ARBA" id="ARBA00038093"/>
    </source>
</evidence>
<evidence type="ECO:0000256" key="5">
    <source>
        <dbReference type="ARBA" id="ARBA00022801"/>
    </source>
</evidence>
<evidence type="ECO:0000313" key="9">
    <source>
        <dbReference type="EMBL" id="KPQ36876.1"/>
    </source>
</evidence>
<keyword evidence="4" id="KW-0479">Metal-binding</keyword>
<dbReference type="GO" id="GO:0004518">
    <property type="term" value="F:nuclease activity"/>
    <property type="evidence" value="ECO:0007669"/>
    <property type="project" value="UniProtKB-KW"/>
</dbReference>
<dbReference type="InterPro" id="IPR002716">
    <property type="entry name" value="PIN_dom"/>
</dbReference>
<dbReference type="InterPro" id="IPR050556">
    <property type="entry name" value="Type_II_TA_system_RNase"/>
</dbReference>
<protein>
    <submittedName>
        <fullName evidence="9">Toxin-antitoxin system VapC family toxin component</fullName>
    </submittedName>
</protein>
<evidence type="ECO:0000256" key="3">
    <source>
        <dbReference type="ARBA" id="ARBA00022722"/>
    </source>
</evidence>
<dbReference type="EMBL" id="LJZR01000004">
    <property type="protein sequence ID" value="KPQ36876.1"/>
    <property type="molecule type" value="Genomic_DNA"/>
</dbReference>
<dbReference type="SUPFAM" id="SSF88723">
    <property type="entry name" value="PIN domain-like"/>
    <property type="match status" value="1"/>
</dbReference>
<gene>
    <name evidence="9" type="ORF">HLUCCA11_05120</name>
</gene>
<evidence type="ECO:0000256" key="2">
    <source>
        <dbReference type="ARBA" id="ARBA00022649"/>
    </source>
</evidence>
<keyword evidence="3" id="KW-0540">Nuclease</keyword>
<keyword evidence="6" id="KW-0460">Magnesium</keyword>
<feature type="domain" description="PIN" evidence="8">
    <location>
        <begin position="2"/>
        <end position="133"/>
    </location>
</feature>
<comment type="caution">
    <text evidence="9">The sequence shown here is derived from an EMBL/GenBank/DDBJ whole genome shotgun (WGS) entry which is preliminary data.</text>
</comment>
<comment type="similarity">
    <text evidence="7">Belongs to the PINc/VapC protein family.</text>
</comment>
<organism evidence="9 10">
    <name type="scientific">Phormidesmis priestleyi Ana</name>
    <dbReference type="NCBI Taxonomy" id="1666911"/>
    <lineage>
        <taxon>Bacteria</taxon>
        <taxon>Bacillati</taxon>
        <taxon>Cyanobacteriota</taxon>
        <taxon>Cyanophyceae</taxon>
        <taxon>Leptolyngbyales</taxon>
        <taxon>Leptolyngbyaceae</taxon>
        <taxon>Phormidesmis</taxon>
    </lineage>
</organism>
<dbReference type="GO" id="GO:0046872">
    <property type="term" value="F:metal ion binding"/>
    <property type="evidence" value="ECO:0007669"/>
    <property type="project" value="UniProtKB-KW"/>
</dbReference>
<dbReference type="PANTHER" id="PTHR33653:SF1">
    <property type="entry name" value="RIBONUCLEASE VAPC2"/>
    <property type="match status" value="1"/>
</dbReference>
<evidence type="ECO:0000259" key="8">
    <source>
        <dbReference type="Pfam" id="PF01850"/>
    </source>
</evidence>
<dbReference type="GO" id="GO:0016787">
    <property type="term" value="F:hydrolase activity"/>
    <property type="evidence" value="ECO:0007669"/>
    <property type="project" value="UniProtKB-KW"/>
</dbReference>
<dbReference type="Proteomes" id="UP000050465">
    <property type="component" value="Unassembled WGS sequence"/>
</dbReference>
<dbReference type="Gene3D" id="3.40.50.1010">
    <property type="entry name" value="5'-nuclease"/>
    <property type="match status" value="1"/>
</dbReference>
<evidence type="ECO:0000256" key="6">
    <source>
        <dbReference type="ARBA" id="ARBA00022842"/>
    </source>
</evidence>
<comment type="cofactor">
    <cofactor evidence="1">
        <name>Mg(2+)</name>
        <dbReference type="ChEBI" id="CHEBI:18420"/>
    </cofactor>
</comment>
<dbReference type="Pfam" id="PF01850">
    <property type="entry name" value="PIN"/>
    <property type="match status" value="1"/>
</dbReference>
<dbReference type="AlphaFoldDB" id="A0A0P7YZS0"/>
<keyword evidence="5" id="KW-0378">Hydrolase</keyword>
<evidence type="ECO:0000256" key="1">
    <source>
        <dbReference type="ARBA" id="ARBA00001946"/>
    </source>
</evidence>
<dbReference type="CDD" id="cd09881">
    <property type="entry name" value="PIN_VapC4-5_FitB-like"/>
    <property type="match status" value="1"/>
</dbReference>
<evidence type="ECO:0000256" key="4">
    <source>
        <dbReference type="ARBA" id="ARBA00022723"/>
    </source>
</evidence>
<keyword evidence="2" id="KW-1277">Toxin-antitoxin system</keyword>
<sequence length="143" mass="16214">MYILDTNHVIALENGTATAQKLIQKWDTVSIEPKVITSIISYKEQIAGCLASINRKKITSDQSVKSYKRLQLLLRFYCGMTVLEFDADAEKIFQNLRKVHPRTSANDLKIASIALANDAVLLTQNIRDFESIERLSVEDWIAL</sequence>
<evidence type="ECO:0000313" key="10">
    <source>
        <dbReference type="Proteomes" id="UP000050465"/>
    </source>
</evidence>
<proteinExistence type="inferred from homology"/>
<reference evidence="9 10" key="1">
    <citation type="submission" date="2015-09" db="EMBL/GenBank/DDBJ databases">
        <title>Identification and resolution of microdiversity through metagenomic sequencing of parallel consortia.</title>
        <authorList>
            <person name="Nelson W.C."/>
            <person name="Romine M.F."/>
            <person name="Lindemann S.R."/>
        </authorList>
    </citation>
    <scope>NUCLEOTIDE SEQUENCE [LARGE SCALE GENOMIC DNA]</scope>
    <source>
        <strain evidence="9">Ana</strain>
    </source>
</reference>
<accession>A0A0P7YZS0</accession>
<name>A0A0P7YZS0_9CYAN</name>
<dbReference type="PANTHER" id="PTHR33653">
    <property type="entry name" value="RIBONUCLEASE VAPC2"/>
    <property type="match status" value="1"/>
</dbReference>